<evidence type="ECO:0000313" key="3">
    <source>
        <dbReference type="EMBL" id="CAF3575623.1"/>
    </source>
</evidence>
<dbReference type="EMBL" id="CAJNOU010002847">
    <property type="protein sequence ID" value="CAF1353734.1"/>
    <property type="molecule type" value="Genomic_DNA"/>
</dbReference>
<feature type="compositionally biased region" description="Low complexity" evidence="1">
    <location>
        <begin position="21"/>
        <end position="75"/>
    </location>
</feature>
<gene>
    <name evidence="3" type="ORF">OTI717_LOCUS5539</name>
    <name evidence="2" type="ORF">SEV965_LOCUS29003</name>
</gene>
<accession>A0A818LBI8</accession>
<evidence type="ECO:0000256" key="1">
    <source>
        <dbReference type="SAM" id="MobiDB-lite"/>
    </source>
</evidence>
<evidence type="ECO:0000313" key="4">
    <source>
        <dbReference type="Proteomes" id="UP000663823"/>
    </source>
</evidence>
<protein>
    <submittedName>
        <fullName evidence="3">Uncharacterized protein</fullName>
    </submittedName>
</protein>
<organism evidence="3 4">
    <name type="scientific">Rotaria sordida</name>
    <dbReference type="NCBI Taxonomy" id="392033"/>
    <lineage>
        <taxon>Eukaryota</taxon>
        <taxon>Metazoa</taxon>
        <taxon>Spiralia</taxon>
        <taxon>Gnathifera</taxon>
        <taxon>Rotifera</taxon>
        <taxon>Eurotatoria</taxon>
        <taxon>Bdelloidea</taxon>
        <taxon>Philodinida</taxon>
        <taxon>Philodinidae</taxon>
        <taxon>Rotaria</taxon>
    </lineage>
</organism>
<reference evidence="3" key="1">
    <citation type="submission" date="2021-02" db="EMBL/GenBank/DDBJ databases">
        <authorList>
            <person name="Nowell W R."/>
        </authorList>
    </citation>
    <scope>NUCLEOTIDE SEQUENCE</scope>
</reference>
<dbReference type="EMBL" id="CAJOAX010000364">
    <property type="protein sequence ID" value="CAF3575623.1"/>
    <property type="molecule type" value="Genomic_DNA"/>
</dbReference>
<feature type="region of interest" description="Disordered" evidence="1">
    <location>
        <begin position="21"/>
        <end position="84"/>
    </location>
</feature>
<sequence length="347" mass="39078">MSFPIINCDFRIPKIKKVETTDTSTAASTGASTTASTGASTTASTGASTTASTGASTTASTGASTTASTGASTTAKRNTTKPNHPKITISQLDMFRLCASLTILFIGDNSIRTLYRDFVQILSDGKLLIKNEATKQHGNYKEVEGEVRLQEGGTLGALDYKDVHHYFCETSSTQLIYIYIPTVFGDIAKTNINFLKTITSCRSIHVLIFSLYHGDLNFRKLREIKKKNFKPHLEQYDENLNKICQYLTNICNNKICGPQQKIWMSPYPPNFKLTKTQKEQFKEIIFHTDTIAEINDFKPFKRNFIWKKTHKELIGKNKHHFSPKGIRLMTQFLAKIIGRKRKRTIIK</sequence>
<comment type="caution">
    <text evidence="3">The sequence shown here is derived from an EMBL/GenBank/DDBJ whole genome shotgun (WGS) entry which is preliminary data.</text>
</comment>
<dbReference type="AlphaFoldDB" id="A0A818LBI8"/>
<proteinExistence type="predicted"/>
<dbReference type="Proteomes" id="UP000663823">
    <property type="component" value="Unassembled WGS sequence"/>
</dbReference>
<dbReference type="Proteomes" id="UP000663889">
    <property type="component" value="Unassembled WGS sequence"/>
</dbReference>
<name>A0A818LBI8_9BILA</name>
<evidence type="ECO:0000313" key="2">
    <source>
        <dbReference type="EMBL" id="CAF1353734.1"/>
    </source>
</evidence>